<organism evidence="4 5">
    <name type="scientific">Adineta steineri</name>
    <dbReference type="NCBI Taxonomy" id="433720"/>
    <lineage>
        <taxon>Eukaryota</taxon>
        <taxon>Metazoa</taxon>
        <taxon>Spiralia</taxon>
        <taxon>Gnathifera</taxon>
        <taxon>Rotifera</taxon>
        <taxon>Eurotatoria</taxon>
        <taxon>Bdelloidea</taxon>
        <taxon>Adinetida</taxon>
        <taxon>Adinetidae</taxon>
        <taxon>Adineta</taxon>
    </lineage>
</organism>
<comment type="similarity">
    <text evidence="1">Belongs to the peptidase C1 family.</text>
</comment>
<evidence type="ECO:0000256" key="1">
    <source>
        <dbReference type="ARBA" id="ARBA00008455"/>
    </source>
</evidence>
<name>A0A820AJN1_9BILA</name>
<dbReference type="EMBL" id="CAJOAY010008595">
    <property type="protein sequence ID" value="CAF4189352.1"/>
    <property type="molecule type" value="Genomic_DNA"/>
</dbReference>
<dbReference type="InterPro" id="IPR000668">
    <property type="entry name" value="Peptidase_C1A_C"/>
</dbReference>
<dbReference type="InterPro" id="IPR013128">
    <property type="entry name" value="Peptidase_C1A"/>
</dbReference>
<dbReference type="EMBL" id="CAJNON010000373">
    <property type="protein sequence ID" value="CAF1226868.1"/>
    <property type="molecule type" value="Genomic_DNA"/>
</dbReference>
<dbReference type="Proteomes" id="UP000663891">
    <property type="component" value="Unassembled WGS sequence"/>
</dbReference>
<protein>
    <recommendedName>
        <fullName evidence="2">Peptidase C1A papain C-terminal domain-containing protein</fullName>
    </recommendedName>
</protein>
<evidence type="ECO:0000313" key="4">
    <source>
        <dbReference type="EMBL" id="CAF4189352.1"/>
    </source>
</evidence>
<feature type="domain" description="Peptidase C1A papain C-terminal" evidence="2">
    <location>
        <begin position="50"/>
        <end position="265"/>
    </location>
</feature>
<dbReference type="PANTHER" id="PTHR12411">
    <property type="entry name" value="CYSTEINE PROTEASE FAMILY C1-RELATED"/>
    <property type="match status" value="1"/>
</dbReference>
<dbReference type="Pfam" id="PF00112">
    <property type="entry name" value="Peptidase_C1"/>
    <property type="match status" value="1"/>
</dbReference>
<dbReference type="Gene3D" id="3.90.70.10">
    <property type="entry name" value="Cysteine proteinases"/>
    <property type="match status" value="1"/>
</dbReference>
<comment type="caution">
    <text evidence="4">The sequence shown here is derived from an EMBL/GenBank/DDBJ whole genome shotgun (WGS) entry which is preliminary data.</text>
</comment>
<accession>A0A820AJN1</accession>
<dbReference type="AlphaFoldDB" id="A0A820AJN1"/>
<dbReference type="SMART" id="SM00645">
    <property type="entry name" value="Pept_C1"/>
    <property type="match status" value="1"/>
</dbReference>
<dbReference type="SUPFAM" id="SSF54001">
    <property type="entry name" value="Cysteine proteinases"/>
    <property type="match status" value="1"/>
</dbReference>
<gene>
    <name evidence="4" type="ORF">OKA104_LOCUS40344</name>
    <name evidence="3" type="ORF">VCS650_LOCUS27030</name>
</gene>
<sequence length="374" mass="42577">MPEHAFLVDKTTGKKYRLDGYLPPTSSAAASIAGIAKPFAPLILYSAEQLPPKVDLRKDMTEVENQDPKAQKIGSCTAHGFAGAYEYLNKRAHNTEIRVSRFFIYFNSRVVEQKTEKVADKGCQLVSVITALTEDGTCLESFWPYVTERHNDKPTEEAYEQASHHKIADALQVNINLTEMKTCLAQGLPFVIGLYIYDSFGSAGASGVVPMPSQTDLAGEPHGHALLVCGYSEESQAFIVRNSWGQEWGEKGYCYIPYDYVTSRTYCHEAYAIRKVENDDFGRDNWSLDDSENYLKNAPEYNPDDHGIERFQIEEEEASANFRQFMEETQEDMPEQMREMQEDMPEQMQEMQEDMPEQMQEMQEGSVFSYHLTC</sequence>
<evidence type="ECO:0000313" key="5">
    <source>
        <dbReference type="Proteomes" id="UP000663881"/>
    </source>
</evidence>
<dbReference type="Proteomes" id="UP000663881">
    <property type="component" value="Unassembled WGS sequence"/>
</dbReference>
<evidence type="ECO:0000313" key="3">
    <source>
        <dbReference type="EMBL" id="CAF1226868.1"/>
    </source>
</evidence>
<dbReference type="GO" id="GO:0008234">
    <property type="term" value="F:cysteine-type peptidase activity"/>
    <property type="evidence" value="ECO:0007669"/>
    <property type="project" value="InterPro"/>
</dbReference>
<dbReference type="GO" id="GO:0006508">
    <property type="term" value="P:proteolysis"/>
    <property type="evidence" value="ECO:0007669"/>
    <property type="project" value="InterPro"/>
</dbReference>
<reference evidence="4" key="1">
    <citation type="submission" date="2021-02" db="EMBL/GenBank/DDBJ databases">
        <authorList>
            <person name="Nowell W R."/>
        </authorList>
    </citation>
    <scope>NUCLEOTIDE SEQUENCE</scope>
</reference>
<dbReference type="InterPro" id="IPR038765">
    <property type="entry name" value="Papain-like_cys_pep_sf"/>
</dbReference>
<dbReference type="CDD" id="cd02619">
    <property type="entry name" value="Peptidase_C1"/>
    <property type="match status" value="1"/>
</dbReference>
<proteinExistence type="inferred from homology"/>
<evidence type="ECO:0000259" key="2">
    <source>
        <dbReference type="SMART" id="SM00645"/>
    </source>
</evidence>